<evidence type="ECO:0000313" key="1">
    <source>
        <dbReference type="EMBL" id="CAZ80882.1"/>
    </source>
</evidence>
<dbReference type="RefSeq" id="XP_002836691.1">
    <property type="nucleotide sequence ID" value="XM_002836645.1"/>
</dbReference>
<dbReference type="Proteomes" id="UP000006911">
    <property type="component" value="Unassembled WGS sequence"/>
</dbReference>
<proteinExistence type="predicted"/>
<dbReference type="InParanoid" id="D5G8N9"/>
<keyword evidence="2" id="KW-1185">Reference proteome</keyword>
<gene>
    <name evidence="1" type="ORF">GSTUM_00003061001</name>
</gene>
<dbReference type="AlphaFoldDB" id="D5G8N9"/>
<accession>D5G8N9</accession>
<protein>
    <submittedName>
        <fullName evidence="1">(Perigord truffle) hypothetical protein</fullName>
    </submittedName>
</protein>
<dbReference type="GeneID" id="9186250"/>
<reference evidence="1 2" key="1">
    <citation type="journal article" date="2010" name="Nature">
        <title>Perigord black truffle genome uncovers evolutionary origins and mechanisms of symbiosis.</title>
        <authorList>
            <person name="Martin F."/>
            <person name="Kohler A."/>
            <person name="Murat C."/>
            <person name="Balestrini R."/>
            <person name="Coutinho P.M."/>
            <person name="Jaillon O."/>
            <person name="Montanini B."/>
            <person name="Morin E."/>
            <person name="Noel B."/>
            <person name="Percudani R."/>
            <person name="Porcel B."/>
            <person name="Rubini A."/>
            <person name="Amicucci A."/>
            <person name="Amselem J."/>
            <person name="Anthouard V."/>
            <person name="Arcioni S."/>
            <person name="Artiguenave F."/>
            <person name="Aury J.M."/>
            <person name="Ballario P."/>
            <person name="Bolchi A."/>
            <person name="Brenna A."/>
            <person name="Brun A."/>
            <person name="Buee M."/>
            <person name="Cantarel B."/>
            <person name="Chevalier G."/>
            <person name="Couloux A."/>
            <person name="Da Silva C."/>
            <person name="Denoeud F."/>
            <person name="Duplessis S."/>
            <person name="Ghignone S."/>
            <person name="Hilselberger B."/>
            <person name="Iotti M."/>
            <person name="Marcais B."/>
            <person name="Mello A."/>
            <person name="Miranda M."/>
            <person name="Pacioni G."/>
            <person name="Quesneville H."/>
            <person name="Riccioni C."/>
            <person name="Ruotolo R."/>
            <person name="Splivallo R."/>
            <person name="Stocchi V."/>
            <person name="Tisserant E."/>
            <person name="Viscomi A.R."/>
            <person name="Zambonelli A."/>
            <person name="Zampieri E."/>
            <person name="Henrissat B."/>
            <person name="Lebrun M.H."/>
            <person name="Paolocci F."/>
            <person name="Bonfante P."/>
            <person name="Ottonello S."/>
            <person name="Wincker P."/>
        </authorList>
    </citation>
    <scope>NUCLEOTIDE SEQUENCE [LARGE SCALE GENOMIC DNA]</scope>
    <source>
        <strain evidence="1 2">Mel28</strain>
    </source>
</reference>
<dbReference type="KEGG" id="tml:GSTUM_00003061001"/>
<name>D5G8N9_TUBMM</name>
<dbReference type="EMBL" id="FN430049">
    <property type="protein sequence ID" value="CAZ80882.1"/>
    <property type="molecule type" value="Genomic_DNA"/>
</dbReference>
<organism evidence="1 2">
    <name type="scientific">Tuber melanosporum (strain Mel28)</name>
    <name type="common">Perigord black truffle</name>
    <dbReference type="NCBI Taxonomy" id="656061"/>
    <lineage>
        <taxon>Eukaryota</taxon>
        <taxon>Fungi</taxon>
        <taxon>Dikarya</taxon>
        <taxon>Ascomycota</taxon>
        <taxon>Pezizomycotina</taxon>
        <taxon>Pezizomycetes</taxon>
        <taxon>Pezizales</taxon>
        <taxon>Tuberaceae</taxon>
        <taxon>Tuber</taxon>
    </lineage>
</organism>
<sequence>MICDVCDASLFKLSRLRVPRYKHSTSTSPPESPILR</sequence>
<dbReference type="HOGENOM" id="CLU_3360019_0_0_1"/>
<evidence type="ECO:0000313" key="2">
    <source>
        <dbReference type="Proteomes" id="UP000006911"/>
    </source>
</evidence>